<gene>
    <name evidence="1" type="ORF">SCF082_LOCUS27371</name>
    <name evidence="2" type="ORF">SCF082_LOCUS27459</name>
</gene>
<dbReference type="EMBL" id="CAXAMM010021224">
    <property type="protein sequence ID" value="CAK9049559.1"/>
    <property type="molecule type" value="Genomic_DNA"/>
</dbReference>
<keyword evidence="3" id="KW-1185">Reference proteome</keyword>
<comment type="caution">
    <text evidence="1">The sequence shown here is derived from an EMBL/GenBank/DDBJ whole genome shotgun (WGS) entry which is preliminary data.</text>
</comment>
<evidence type="ECO:0000313" key="3">
    <source>
        <dbReference type="Proteomes" id="UP001642464"/>
    </source>
</evidence>
<proteinExistence type="predicted"/>
<organism evidence="1 3">
    <name type="scientific">Durusdinium trenchii</name>
    <dbReference type="NCBI Taxonomy" id="1381693"/>
    <lineage>
        <taxon>Eukaryota</taxon>
        <taxon>Sar</taxon>
        <taxon>Alveolata</taxon>
        <taxon>Dinophyceae</taxon>
        <taxon>Suessiales</taxon>
        <taxon>Symbiodiniaceae</taxon>
        <taxon>Durusdinium</taxon>
    </lineage>
</organism>
<dbReference type="Proteomes" id="UP001642464">
    <property type="component" value="Unassembled WGS sequence"/>
</dbReference>
<dbReference type="EMBL" id="CAXAMM010021113">
    <property type="protein sequence ID" value="CAK9049374.1"/>
    <property type="molecule type" value="Genomic_DNA"/>
</dbReference>
<name>A0ABP0MH07_9DINO</name>
<sequence length="366" mass="41516">MIDVSRTTISRAENKTAAALIMSARQFFTGMKYEFETSTVCNEALKLAFYSYRQDATNHRNKKCTLELDASYGIVNLGDFKADELDAASFDWDKHFCGIRKYFAVLLKDHDNCFFLDANCFEHQAHLMVLSGLSLADKLLASQTQTISNSKSGSKPFSWRYYTSLAIVTNVLRSAAKDLYLQWCLLYGALDANKKVKKLFPKCQSGRWGSVHQTEERLIAAGFDQLREVVAILAKKFWGKKKQSRQANGDDKENARPASESLNPDTLALEQCAEYSKRMGKWRTYAIASTEELMWGRLIEISHWARAPIMHFTHFVRRKVPSEELHSKGHSLCQLINGKAHSIFAEFSEMLEPAEGILAAIQLIIL</sequence>
<evidence type="ECO:0000313" key="2">
    <source>
        <dbReference type="EMBL" id="CAK9049559.1"/>
    </source>
</evidence>
<accession>A0ABP0MH07</accession>
<protein>
    <submittedName>
        <fullName evidence="1">Uncharacterized protein</fullName>
    </submittedName>
</protein>
<evidence type="ECO:0000313" key="1">
    <source>
        <dbReference type="EMBL" id="CAK9049374.1"/>
    </source>
</evidence>
<reference evidence="1 3" key="1">
    <citation type="submission" date="2024-02" db="EMBL/GenBank/DDBJ databases">
        <authorList>
            <person name="Chen Y."/>
            <person name="Shah S."/>
            <person name="Dougan E. K."/>
            <person name="Thang M."/>
            <person name="Chan C."/>
        </authorList>
    </citation>
    <scope>NUCLEOTIDE SEQUENCE [LARGE SCALE GENOMIC DNA]</scope>
</reference>